<dbReference type="FunFam" id="3.40.367.20:FF:000005">
    <property type="entry name" value="Phosphotransferase"/>
    <property type="match status" value="1"/>
</dbReference>
<dbReference type="GO" id="GO:0051156">
    <property type="term" value="P:glucose 6-phosphate metabolic process"/>
    <property type="evidence" value="ECO:0000318"/>
    <property type="project" value="GO_Central"/>
</dbReference>
<dbReference type="PRINTS" id="PR00475">
    <property type="entry name" value="HEXOKINASE"/>
</dbReference>
<comment type="pathway">
    <text evidence="2">Carbohydrate metabolism; hexose metabolism.</text>
</comment>
<dbReference type="InterPro" id="IPR022673">
    <property type="entry name" value="Hexokinase_C"/>
</dbReference>
<keyword evidence="7 14" id="KW-0067">ATP-binding</keyword>
<dbReference type="PROSITE" id="PS00378">
    <property type="entry name" value="HEXOKINASE_1"/>
    <property type="match status" value="1"/>
</dbReference>
<dbReference type="GO" id="GO:0005739">
    <property type="term" value="C:mitochondrion"/>
    <property type="evidence" value="ECO:0000318"/>
    <property type="project" value="GO_Central"/>
</dbReference>
<evidence type="ECO:0000256" key="3">
    <source>
        <dbReference type="ARBA" id="ARBA00009225"/>
    </source>
</evidence>
<evidence type="ECO:0000256" key="12">
    <source>
        <dbReference type="ARBA" id="ARBA00050361"/>
    </source>
</evidence>
<evidence type="ECO:0000259" key="15">
    <source>
        <dbReference type="Pfam" id="PF00349"/>
    </source>
</evidence>
<dbReference type="PANTHER" id="PTHR19443">
    <property type="entry name" value="HEXOKINASE"/>
    <property type="match status" value="1"/>
</dbReference>
<dbReference type="GO" id="GO:0006006">
    <property type="term" value="P:glucose metabolic process"/>
    <property type="evidence" value="ECO:0000318"/>
    <property type="project" value="GO_Central"/>
</dbReference>
<comment type="similarity">
    <text evidence="3 14">Belongs to the hexokinase family.</text>
</comment>
<evidence type="ECO:0000256" key="7">
    <source>
        <dbReference type="ARBA" id="ARBA00022840"/>
    </source>
</evidence>
<dbReference type="GO" id="GO:0019158">
    <property type="term" value="F:mannokinase activity"/>
    <property type="evidence" value="ECO:0007669"/>
    <property type="project" value="RHEA"/>
</dbReference>
<dbReference type="Proteomes" id="UP000009022">
    <property type="component" value="Unassembled WGS sequence"/>
</dbReference>
<sequence>MADGLSKDKKSSLKMLPSFVRSTPTGKESGDYLALDIGGTNFRVLRCSLNDGQIQTNAEVYPMSSEVMTGTGRDLFAFIADCIKSFLQKYDIKGSNIPLGFTFSFPCTQHSLNRATLITWTKGFTASGVEGEEVVQLLQNALAERCPDFKVNVAAIVNDTVGTLMASAYENPKSVIGLIIGTGTNACYMEQLDAVEKWTGDRDDPKQVIINIEWGSFGDHGHLDNIRTGFDREIDEHSLNRGKNTFEKMISGMYLGEVVRLAALLLVKDGALFNGNAGDKFNIRESFETRYVSEIVGENGAANAREILKDKFGIDASESDVDTIVKLCNAASVRAGRLAATGIAAILLKINETKDRIVAVDGSVYKKHPTFAKIMSDTLSELIPGNTISWVLADDGSGVGAAMVAAVTKV</sequence>
<dbReference type="FunCoup" id="B3S8Y6">
    <property type="interactions" value="361"/>
</dbReference>
<dbReference type="InterPro" id="IPR001312">
    <property type="entry name" value="Hexokinase"/>
</dbReference>
<dbReference type="CTD" id="6757939"/>
<evidence type="ECO:0000259" key="16">
    <source>
        <dbReference type="Pfam" id="PF03727"/>
    </source>
</evidence>
<evidence type="ECO:0000256" key="2">
    <source>
        <dbReference type="ARBA" id="ARBA00005028"/>
    </source>
</evidence>
<name>B3S8Y6_TRIAD</name>
<evidence type="ECO:0000256" key="4">
    <source>
        <dbReference type="ARBA" id="ARBA00022679"/>
    </source>
</evidence>
<keyword evidence="5 14" id="KW-0547">Nucleotide-binding</keyword>
<comment type="catalytic activity">
    <reaction evidence="10">
        <text>D-fructose + ATP = D-fructose 6-phosphate + ADP + H(+)</text>
        <dbReference type="Rhea" id="RHEA:16125"/>
        <dbReference type="ChEBI" id="CHEBI:15378"/>
        <dbReference type="ChEBI" id="CHEBI:30616"/>
        <dbReference type="ChEBI" id="CHEBI:37721"/>
        <dbReference type="ChEBI" id="CHEBI:61527"/>
        <dbReference type="ChEBI" id="CHEBI:456216"/>
        <dbReference type="EC" id="2.7.1.1"/>
    </reaction>
    <physiologicalReaction direction="left-to-right" evidence="10">
        <dbReference type="Rhea" id="RHEA:16126"/>
    </physiologicalReaction>
</comment>
<feature type="domain" description="Hexokinase C-terminal" evidence="16">
    <location>
        <begin position="176"/>
        <end position="407"/>
    </location>
</feature>
<dbReference type="GO" id="GO:0004340">
    <property type="term" value="F:glucokinase activity"/>
    <property type="evidence" value="ECO:0000318"/>
    <property type="project" value="GO_Central"/>
</dbReference>
<dbReference type="GO" id="GO:0005524">
    <property type="term" value="F:ATP binding"/>
    <property type="evidence" value="ECO:0007669"/>
    <property type="project" value="UniProtKB-UniRule"/>
</dbReference>
<dbReference type="PhylomeDB" id="B3S8Y6"/>
<gene>
    <name evidence="17" type="ORF">TRIADDRAFT_50939</name>
</gene>
<dbReference type="InParanoid" id="B3S8Y6"/>
<dbReference type="GO" id="GO:0005829">
    <property type="term" value="C:cytosol"/>
    <property type="evidence" value="ECO:0000318"/>
    <property type="project" value="GO_Central"/>
</dbReference>
<comment type="catalytic activity">
    <reaction evidence="12">
        <text>D-mannose + ATP = D-mannose 6-phosphate + ADP + H(+)</text>
        <dbReference type="Rhea" id="RHEA:11028"/>
        <dbReference type="ChEBI" id="CHEBI:4208"/>
        <dbReference type="ChEBI" id="CHEBI:15378"/>
        <dbReference type="ChEBI" id="CHEBI:30616"/>
        <dbReference type="ChEBI" id="CHEBI:58735"/>
        <dbReference type="ChEBI" id="CHEBI:456216"/>
        <dbReference type="EC" id="2.7.1.1"/>
    </reaction>
    <physiologicalReaction direction="left-to-right" evidence="12">
        <dbReference type="Rhea" id="RHEA:11029"/>
    </physiologicalReaction>
</comment>
<evidence type="ECO:0000313" key="17">
    <source>
        <dbReference type="EMBL" id="EDV20785.1"/>
    </source>
</evidence>
<dbReference type="GO" id="GO:0008865">
    <property type="term" value="F:fructokinase activity"/>
    <property type="evidence" value="ECO:0000318"/>
    <property type="project" value="GO_Central"/>
</dbReference>
<comment type="function">
    <text evidence="13">Catalyzes the phosphorylation of various hexoses to hexose 6-phosphate.</text>
</comment>
<evidence type="ECO:0000256" key="5">
    <source>
        <dbReference type="ARBA" id="ARBA00022741"/>
    </source>
</evidence>
<evidence type="ECO:0000256" key="6">
    <source>
        <dbReference type="ARBA" id="ARBA00022777"/>
    </source>
</evidence>
<dbReference type="PROSITE" id="PS51748">
    <property type="entry name" value="HEXOKINASE_2"/>
    <property type="match status" value="1"/>
</dbReference>
<evidence type="ECO:0000256" key="14">
    <source>
        <dbReference type="RuleBase" id="RU362007"/>
    </source>
</evidence>
<dbReference type="eggNOG" id="KOG1369">
    <property type="taxonomic scope" value="Eukaryota"/>
</dbReference>
<evidence type="ECO:0000256" key="13">
    <source>
        <dbReference type="ARBA" id="ARBA00059457"/>
    </source>
</evidence>
<evidence type="ECO:0000256" key="1">
    <source>
        <dbReference type="ARBA" id="ARBA00004888"/>
    </source>
</evidence>
<comment type="catalytic activity">
    <reaction evidence="11">
        <text>D-glucose + ATP = D-glucose 6-phosphate + ADP + H(+)</text>
        <dbReference type="Rhea" id="RHEA:17825"/>
        <dbReference type="ChEBI" id="CHEBI:4167"/>
        <dbReference type="ChEBI" id="CHEBI:15378"/>
        <dbReference type="ChEBI" id="CHEBI:30616"/>
        <dbReference type="ChEBI" id="CHEBI:61548"/>
        <dbReference type="ChEBI" id="CHEBI:456216"/>
        <dbReference type="EC" id="2.7.1.1"/>
    </reaction>
    <physiologicalReaction direction="left-to-right" evidence="11">
        <dbReference type="Rhea" id="RHEA:17826"/>
    </physiologicalReaction>
</comment>
<keyword evidence="18" id="KW-1185">Reference proteome</keyword>
<evidence type="ECO:0000256" key="10">
    <source>
        <dbReference type="ARBA" id="ARBA00047905"/>
    </source>
</evidence>
<protein>
    <recommendedName>
        <fullName evidence="14">Phosphotransferase</fullName>
        <ecNumber evidence="14">2.7.1.-</ecNumber>
    </recommendedName>
</protein>
<dbReference type="GO" id="GO:0006096">
    <property type="term" value="P:glycolytic process"/>
    <property type="evidence" value="ECO:0000318"/>
    <property type="project" value="GO_Central"/>
</dbReference>
<keyword evidence="8 14" id="KW-0324">Glycolysis</keyword>
<accession>B3S8Y6</accession>
<dbReference type="GO" id="GO:0005536">
    <property type="term" value="F:D-glucose binding"/>
    <property type="evidence" value="ECO:0007669"/>
    <property type="project" value="InterPro"/>
</dbReference>
<keyword evidence="4 14" id="KW-0808">Transferase</keyword>
<dbReference type="PANTHER" id="PTHR19443:SF16">
    <property type="entry name" value="HEXOKINASE TYPE 1-RELATED"/>
    <property type="match status" value="1"/>
</dbReference>
<dbReference type="EC" id="2.7.1.-" evidence="14"/>
<comment type="pathway">
    <text evidence="1">Carbohydrate degradation; glycolysis; D-glyceraldehyde 3-phosphate and glycerone phosphate from D-glucose: step 1/4.</text>
</comment>
<dbReference type="InterPro" id="IPR022672">
    <property type="entry name" value="Hexokinase_N"/>
</dbReference>
<dbReference type="EMBL" id="DS985257">
    <property type="protein sequence ID" value="EDV20785.1"/>
    <property type="molecule type" value="Genomic_DNA"/>
</dbReference>
<dbReference type="Gene3D" id="3.40.367.20">
    <property type="match status" value="1"/>
</dbReference>
<reference evidence="17 18" key="1">
    <citation type="journal article" date="2008" name="Nature">
        <title>The Trichoplax genome and the nature of placozoans.</title>
        <authorList>
            <person name="Srivastava M."/>
            <person name="Begovic E."/>
            <person name="Chapman J."/>
            <person name="Putnam N.H."/>
            <person name="Hellsten U."/>
            <person name="Kawashima T."/>
            <person name="Kuo A."/>
            <person name="Mitros T."/>
            <person name="Salamov A."/>
            <person name="Carpenter M.L."/>
            <person name="Signorovitch A.Y."/>
            <person name="Moreno M.A."/>
            <person name="Kamm K."/>
            <person name="Grimwood J."/>
            <person name="Schmutz J."/>
            <person name="Shapiro H."/>
            <person name="Grigoriev I.V."/>
            <person name="Buss L.W."/>
            <person name="Schierwater B."/>
            <person name="Dellaporta S.L."/>
            <person name="Rokhsar D.S."/>
        </authorList>
    </citation>
    <scope>NUCLEOTIDE SEQUENCE [LARGE SCALE GENOMIC DNA]</scope>
    <source>
        <strain evidence="17 18">Grell-BS-1999</strain>
    </source>
</reference>
<evidence type="ECO:0000256" key="11">
    <source>
        <dbReference type="ARBA" id="ARBA00048160"/>
    </source>
</evidence>
<dbReference type="OrthoDB" id="419537at2759"/>
<dbReference type="OMA" id="RELMQPF"/>
<dbReference type="Gene3D" id="3.30.420.40">
    <property type="match status" value="1"/>
</dbReference>
<dbReference type="STRING" id="10228.B3S8Y6"/>
<dbReference type="InterPro" id="IPR019807">
    <property type="entry name" value="Hexokinase_BS"/>
</dbReference>
<dbReference type="RefSeq" id="XP_002116726.1">
    <property type="nucleotide sequence ID" value="XM_002116690.1"/>
</dbReference>
<dbReference type="InterPro" id="IPR043129">
    <property type="entry name" value="ATPase_NBD"/>
</dbReference>
<organism evidence="17 18">
    <name type="scientific">Trichoplax adhaerens</name>
    <name type="common">Trichoplax reptans</name>
    <dbReference type="NCBI Taxonomy" id="10228"/>
    <lineage>
        <taxon>Eukaryota</taxon>
        <taxon>Metazoa</taxon>
        <taxon>Placozoa</taxon>
        <taxon>Uniplacotomia</taxon>
        <taxon>Trichoplacea</taxon>
        <taxon>Trichoplacidae</taxon>
        <taxon>Trichoplax</taxon>
    </lineage>
</organism>
<dbReference type="GeneID" id="6757939"/>
<feature type="domain" description="Hexokinase N-terminal" evidence="15">
    <location>
        <begin position="1"/>
        <end position="169"/>
    </location>
</feature>
<dbReference type="UniPathway" id="UPA00109">
    <property type="reaction ID" value="UER00180"/>
</dbReference>
<dbReference type="Pfam" id="PF03727">
    <property type="entry name" value="Hexokinase_2"/>
    <property type="match status" value="1"/>
</dbReference>
<dbReference type="SUPFAM" id="SSF53067">
    <property type="entry name" value="Actin-like ATPase domain"/>
    <property type="match status" value="2"/>
</dbReference>
<evidence type="ECO:0000256" key="8">
    <source>
        <dbReference type="ARBA" id="ARBA00023152"/>
    </source>
</evidence>
<dbReference type="AlphaFoldDB" id="B3S8Y6"/>
<dbReference type="CDD" id="cd24019">
    <property type="entry name" value="ASKHA_NBD_HK_meta"/>
    <property type="match status" value="1"/>
</dbReference>
<dbReference type="Pfam" id="PF00349">
    <property type="entry name" value="Hexokinase_1"/>
    <property type="match status" value="1"/>
</dbReference>
<comment type="catalytic activity">
    <reaction evidence="9">
        <text>a D-hexose + ATP = a D-hexose 6-phosphate + ADP + H(+)</text>
        <dbReference type="Rhea" id="RHEA:22740"/>
        <dbReference type="ChEBI" id="CHEBI:4194"/>
        <dbReference type="ChEBI" id="CHEBI:15378"/>
        <dbReference type="ChEBI" id="CHEBI:30616"/>
        <dbReference type="ChEBI" id="CHEBI:229467"/>
        <dbReference type="ChEBI" id="CHEBI:456216"/>
        <dbReference type="EC" id="2.7.1.1"/>
    </reaction>
    <physiologicalReaction direction="left-to-right" evidence="9">
        <dbReference type="Rhea" id="RHEA:22741"/>
    </physiologicalReaction>
</comment>
<dbReference type="HOGENOM" id="CLU_014393_5_3_1"/>
<dbReference type="GO" id="GO:0001678">
    <property type="term" value="P:intracellular glucose homeostasis"/>
    <property type="evidence" value="ECO:0000318"/>
    <property type="project" value="GO_Central"/>
</dbReference>
<dbReference type="KEGG" id="tad:TRIADDRAFT_50939"/>
<proteinExistence type="inferred from homology"/>
<evidence type="ECO:0000256" key="9">
    <source>
        <dbReference type="ARBA" id="ARBA00044613"/>
    </source>
</evidence>
<dbReference type="FunFam" id="3.30.420.40:FF:000095">
    <property type="entry name" value="Phosphotransferase"/>
    <property type="match status" value="1"/>
</dbReference>
<keyword evidence="6 14" id="KW-0418">Kinase</keyword>
<dbReference type="UniPathway" id="UPA00242"/>
<evidence type="ECO:0000313" key="18">
    <source>
        <dbReference type="Proteomes" id="UP000009022"/>
    </source>
</evidence>